<proteinExistence type="predicted"/>
<protein>
    <submittedName>
        <fullName evidence="2">Uncharacterized protein</fullName>
    </submittedName>
</protein>
<evidence type="ECO:0000313" key="3">
    <source>
        <dbReference type="Proteomes" id="UP000053611"/>
    </source>
</evidence>
<feature type="compositionally biased region" description="Basic residues" evidence="1">
    <location>
        <begin position="1"/>
        <end position="11"/>
    </location>
</feature>
<feature type="compositionally biased region" description="Basic residues" evidence="1">
    <location>
        <begin position="416"/>
        <end position="427"/>
    </location>
</feature>
<accession>A0A0J0XDI8</accession>
<reference evidence="2 3" key="1">
    <citation type="submission" date="2015-03" db="EMBL/GenBank/DDBJ databases">
        <title>Genomics and transcriptomics of the oil-accumulating basidiomycete yeast T. oleaginosus allow insights into substrate utilization and the diverse evolutionary trajectories of mating systems in fungi.</title>
        <authorList>
            <consortium name="DOE Joint Genome Institute"/>
            <person name="Kourist R."/>
            <person name="Kracht O."/>
            <person name="Bracharz F."/>
            <person name="Lipzen A."/>
            <person name="Nolan M."/>
            <person name="Ohm R."/>
            <person name="Grigoriev I."/>
            <person name="Sun S."/>
            <person name="Heitman J."/>
            <person name="Bruck T."/>
            <person name="Nowrousian M."/>
        </authorList>
    </citation>
    <scope>NUCLEOTIDE SEQUENCE [LARGE SCALE GENOMIC DNA]</scope>
    <source>
        <strain evidence="2 3">IBC0246</strain>
    </source>
</reference>
<dbReference type="EMBL" id="KQ087268">
    <property type="protein sequence ID" value="KLT39160.1"/>
    <property type="molecule type" value="Genomic_DNA"/>
</dbReference>
<name>A0A0J0XDI8_9TREE</name>
<dbReference type="GeneID" id="28980530"/>
<evidence type="ECO:0000313" key="2">
    <source>
        <dbReference type="EMBL" id="KLT39160.1"/>
    </source>
</evidence>
<feature type="compositionally biased region" description="Acidic residues" evidence="1">
    <location>
        <begin position="256"/>
        <end position="265"/>
    </location>
</feature>
<feature type="compositionally biased region" description="Polar residues" evidence="1">
    <location>
        <begin position="240"/>
        <end position="253"/>
    </location>
</feature>
<dbReference type="RefSeq" id="XP_018275651.1">
    <property type="nucleotide sequence ID" value="XM_018419927.1"/>
</dbReference>
<feature type="region of interest" description="Disordered" evidence="1">
    <location>
        <begin position="1"/>
        <end position="340"/>
    </location>
</feature>
<sequence length="532" mass="58743">MPPRGQGRKSGRPSAPAPRAPSTPRQQKYVQYNTRPGEVGTRTGIAMRENVPRNEQGLEDPEAFFHSSPPAASRSNATPGGNGFLTSSPPMPPPPSTGKRRPRMSDMNNDSDEGADPLVADGLLDDEYELEKITPPPITHESSPNPPASVPQRRRKDQDQDENPFRPVAAESPPKANGIDSSSDEDMVSQNGGFDANDLEMDVAGQLQETHINEEEIEDEDSQPVRHRRKSDGTKGPHPVTSSGVPDSVNPTTDAEPIDGDDYSDTGEPFGDTEDHSDASQLFDDNEPDPTGDIEDAEPDLDSNDVSLEQRAIADESGEVTEEGDSVEYPADKAERGIKRTATVTPLKKVKRKSQIAPNEGHQYEGDFVCRRSGRNHFKPLEWWRGEHKEYKQGTFGPEIVSIVRVPDEVTTKPRATSRKPRGRGRGRSQTGRLHSASAAPPEELPGMKYLNMDYEVNSMTTVRDYITGQEVVRSMCFQRVLPLTNRDIPAVLSHPAEARSGWDVLIPEGLWRGWVHRWWCGCHSTRRAEAS</sequence>
<evidence type="ECO:0000256" key="1">
    <source>
        <dbReference type="SAM" id="MobiDB-lite"/>
    </source>
</evidence>
<dbReference type="AlphaFoldDB" id="A0A0J0XDI8"/>
<feature type="compositionally biased region" description="Pro residues" evidence="1">
    <location>
        <begin position="134"/>
        <end position="149"/>
    </location>
</feature>
<gene>
    <name evidence="2" type="ORF">CC85DRAFT_205800</name>
</gene>
<feature type="compositionally biased region" description="Acidic residues" evidence="1">
    <location>
        <begin position="284"/>
        <end position="303"/>
    </location>
</feature>
<organism evidence="2 3">
    <name type="scientific">Cutaneotrichosporon oleaginosum</name>
    <dbReference type="NCBI Taxonomy" id="879819"/>
    <lineage>
        <taxon>Eukaryota</taxon>
        <taxon>Fungi</taxon>
        <taxon>Dikarya</taxon>
        <taxon>Basidiomycota</taxon>
        <taxon>Agaricomycotina</taxon>
        <taxon>Tremellomycetes</taxon>
        <taxon>Trichosporonales</taxon>
        <taxon>Trichosporonaceae</taxon>
        <taxon>Cutaneotrichosporon</taxon>
    </lineage>
</organism>
<dbReference type="Proteomes" id="UP000053611">
    <property type="component" value="Unassembled WGS sequence"/>
</dbReference>
<keyword evidence="3" id="KW-1185">Reference proteome</keyword>
<dbReference type="STRING" id="879819.A0A0J0XDI8"/>
<dbReference type="OrthoDB" id="1939643at2759"/>
<feature type="region of interest" description="Disordered" evidence="1">
    <location>
        <begin position="408"/>
        <end position="444"/>
    </location>
</feature>
<feature type="compositionally biased region" description="Acidic residues" evidence="1">
    <location>
        <begin position="316"/>
        <end position="326"/>
    </location>
</feature>